<protein>
    <submittedName>
        <fullName evidence="1">Uncharacterized protein</fullName>
    </submittedName>
</protein>
<dbReference type="Proteomes" id="UP000235145">
    <property type="component" value="Unassembled WGS sequence"/>
</dbReference>
<gene>
    <name evidence="1" type="ORF">LSAT_V11C400176100</name>
</gene>
<dbReference type="AlphaFoldDB" id="A0A9R1VW75"/>
<reference evidence="1 2" key="1">
    <citation type="journal article" date="2017" name="Nat. Commun.">
        <title>Genome assembly with in vitro proximity ligation data and whole-genome triplication in lettuce.</title>
        <authorList>
            <person name="Reyes-Chin-Wo S."/>
            <person name="Wang Z."/>
            <person name="Yang X."/>
            <person name="Kozik A."/>
            <person name="Arikit S."/>
            <person name="Song C."/>
            <person name="Xia L."/>
            <person name="Froenicke L."/>
            <person name="Lavelle D.O."/>
            <person name="Truco M.J."/>
            <person name="Xia R."/>
            <person name="Zhu S."/>
            <person name="Xu C."/>
            <person name="Xu H."/>
            <person name="Xu X."/>
            <person name="Cox K."/>
            <person name="Korf I."/>
            <person name="Meyers B.C."/>
            <person name="Michelmore R.W."/>
        </authorList>
    </citation>
    <scope>NUCLEOTIDE SEQUENCE [LARGE SCALE GENOMIC DNA]</scope>
    <source>
        <strain evidence="2">cv. Salinas</strain>
        <tissue evidence="1">Seedlings</tissue>
    </source>
</reference>
<dbReference type="EMBL" id="NBSK02000004">
    <property type="protein sequence ID" value="KAJ0213736.1"/>
    <property type="molecule type" value="Genomic_DNA"/>
</dbReference>
<proteinExistence type="predicted"/>
<organism evidence="1 2">
    <name type="scientific">Lactuca sativa</name>
    <name type="common">Garden lettuce</name>
    <dbReference type="NCBI Taxonomy" id="4236"/>
    <lineage>
        <taxon>Eukaryota</taxon>
        <taxon>Viridiplantae</taxon>
        <taxon>Streptophyta</taxon>
        <taxon>Embryophyta</taxon>
        <taxon>Tracheophyta</taxon>
        <taxon>Spermatophyta</taxon>
        <taxon>Magnoliopsida</taxon>
        <taxon>eudicotyledons</taxon>
        <taxon>Gunneridae</taxon>
        <taxon>Pentapetalae</taxon>
        <taxon>asterids</taxon>
        <taxon>campanulids</taxon>
        <taxon>Asterales</taxon>
        <taxon>Asteraceae</taxon>
        <taxon>Cichorioideae</taxon>
        <taxon>Cichorieae</taxon>
        <taxon>Lactucinae</taxon>
        <taxon>Lactuca</taxon>
    </lineage>
</organism>
<sequence>MHLQLLKKLTSNRKEQLIKLHKYFLNMREYSDKLIPTPDQKMEKQFEELRGISGRYEHDKKVWVATVKEVGIETIPLPALSSSTPLC</sequence>
<comment type="caution">
    <text evidence="1">The sequence shown here is derived from an EMBL/GenBank/DDBJ whole genome shotgun (WGS) entry which is preliminary data.</text>
</comment>
<evidence type="ECO:0000313" key="2">
    <source>
        <dbReference type="Proteomes" id="UP000235145"/>
    </source>
</evidence>
<accession>A0A9R1VW75</accession>
<keyword evidence="2" id="KW-1185">Reference proteome</keyword>
<name>A0A9R1VW75_LACSA</name>
<evidence type="ECO:0000313" key="1">
    <source>
        <dbReference type="EMBL" id="KAJ0213736.1"/>
    </source>
</evidence>